<dbReference type="InterPro" id="IPR005135">
    <property type="entry name" value="Endo/exonuclease/phosphatase"/>
</dbReference>
<dbReference type="SUPFAM" id="SSF56219">
    <property type="entry name" value="DNase I-like"/>
    <property type="match status" value="1"/>
</dbReference>
<evidence type="ECO:0000313" key="3">
    <source>
        <dbReference type="Proteomes" id="UP000823388"/>
    </source>
</evidence>
<sequence length="256" mass="29919">MVNNFCGAGLSPRDISGESCWELIHPSLTLDFISQGDYHIKFQLRNKNDGLQWNLIAVYGAAQDEHKQSFLTEIVQCCHNESLPFLMGGDFNIIRGPNEKNNDRYDDRWPSLFNAVINSLDLRELELSGRKFTWANSLPQPTFERLDRVLVSTEWEFKFPRANIQALPCEIISDHTPLLSFGDRRGASQQIFRFELGWLTRDDFRKVVERSWTSVCEGNTAIDLWQNKIRRLRQFLRGWAKNKSGHYRKEKKRTHL</sequence>
<dbReference type="EMBL" id="CM029045">
    <property type="protein sequence ID" value="KAG2597391.1"/>
    <property type="molecule type" value="Genomic_DNA"/>
</dbReference>
<dbReference type="GO" id="GO:0003824">
    <property type="term" value="F:catalytic activity"/>
    <property type="evidence" value="ECO:0007669"/>
    <property type="project" value="InterPro"/>
</dbReference>
<proteinExistence type="predicted"/>
<dbReference type="Proteomes" id="UP000823388">
    <property type="component" value="Chromosome 5K"/>
</dbReference>
<dbReference type="InterPro" id="IPR036691">
    <property type="entry name" value="Endo/exonu/phosph_ase_sf"/>
</dbReference>
<dbReference type="AlphaFoldDB" id="A0A8T0SFP7"/>
<dbReference type="Gene3D" id="3.60.10.10">
    <property type="entry name" value="Endonuclease/exonuclease/phosphatase"/>
    <property type="match status" value="1"/>
</dbReference>
<name>A0A8T0SFP7_PANVG</name>
<comment type="caution">
    <text evidence="2">The sequence shown here is derived from an EMBL/GenBank/DDBJ whole genome shotgun (WGS) entry which is preliminary data.</text>
</comment>
<evidence type="ECO:0000313" key="2">
    <source>
        <dbReference type="EMBL" id="KAG2597391.1"/>
    </source>
</evidence>
<protein>
    <recommendedName>
        <fullName evidence="1">Endonuclease/exonuclease/phosphatase domain-containing protein</fullName>
    </recommendedName>
</protein>
<keyword evidence="3" id="KW-1185">Reference proteome</keyword>
<dbReference type="Pfam" id="PF03372">
    <property type="entry name" value="Exo_endo_phos"/>
    <property type="match status" value="1"/>
</dbReference>
<organism evidence="2 3">
    <name type="scientific">Panicum virgatum</name>
    <name type="common">Blackwell switchgrass</name>
    <dbReference type="NCBI Taxonomy" id="38727"/>
    <lineage>
        <taxon>Eukaryota</taxon>
        <taxon>Viridiplantae</taxon>
        <taxon>Streptophyta</taxon>
        <taxon>Embryophyta</taxon>
        <taxon>Tracheophyta</taxon>
        <taxon>Spermatophyta</taxon>
        <taxon>Magnoliopsida</taxon>
        <taxon>Liliopsida</taxon>
        <taxon>Poales</taxon>
        <taxon>Poaceae</taxon>
        <taxon>PACMAD clade</taxon>
        <taxon>Panicoideae</taxon>
        <taxon>Panicodae</taxon>
        <taxon>Paniceae</taxon>
        <taxon>Panicinae</taxon>
        <taxon>Panicum</taxon>
        <taxon>Panicum sect. Hiantes</taxon>
    </lineage>
</organism>
<feature type="domain" description="Endonuclease/exonuclease/phosphatase" evidence="1">
    <location>
        <begin position="42"/>
        <end position="175"/>
    </location>
</feature>
<dbReference type="PANTHER" id="PTHR33710">
    <property type="entry name" value="BNAC02G09200D PROTEIN"/>
    <property type="match status" value="1"/>
</dbReference>
<reference evidence="2" key="1">
    <citation type="submission" date="2020-05" db="EMBL/GenBank/DDBJ databases">
        <title>WGS assembly of Panicum virgatum.</title>
        <authorList>
            <person name="Lovell J.T."/>
            <person name="Jenkins J."/>
            <person name="Shu S."/>
            <person name="Juenger T.E."/>
            <person name="Schmutz J."/>
        </authorList>
    </citation>
    <scope>NUCLEOTIDE SEQUENCE</scope>
    <source>
        <strain evidence="2">AP13</strain>
    </source>
</reference>
<gene>
    <name evidence="2" type="ORF">PVAP13_5KG594507</name>
</gene>
<dbReference type="PANTHER" id="PTHR33710:SF72">
    <property type="entry name" value="OS04G0204200 PROTEIN"/>
    <property type="match status" value="1"/>
</dbReference>
<evidence type="ECO:0000259" key="1">
    <source>
        <dbReference type="Pfam" id="PF03372"/>
    </source>
</evidence>
<accession>A0A8T0SFP7</accession>